<dbReference type="Pfam" id="PF13650">
    <property type="entry name" value="Asp_protease_2"/>
    <property type="match status" value="1"/>
</dbReference>
<dbReference type="Gene3D" id="2.30.42.10">
    <property type="match status" value="1"/>
</dbReference>
<dbReference type="GO" id="GO:0006508">
    <property type="term" value="P:proteolysis"/>
    <property type="evidence" value="ECO:0007669"/>
    <property type="project" value="UniProtKB-KW"/>
</dbReference>
<dbReference type="InterPro" id="IPR021109">
    <property type="entry name" value="Peptidase_aspartic_dom_sf"/>
</dbReference>
<dbReference type="InterPro" id="IPR041489">
    <property type="entry name" value="PDZ_6"/>
</dbReference>
<organism evidence="2 3">
    <name type="scientific">Sphingobacterium spiritivorum</name>
    <name type="common">Flavobacterium spiritivorum</name>
    <dbReference type="NCBI Taxonomy" id="258"/>
    <lineage>
        <taxon>Bacteria</taxon>
        <taxon>Pseudomonadati</taxon>
        <taxon>Bacteroidota</taxon>
        <taxon>Sphingobacteriia</taxon>
        <taxon>Sphingobacteriales</taxon>
        <taxon>Sphingobacteriaceae</taxon>
        <taxon>Sphingobacterium</taxon>
    </lineage>
</organism>
<feature type="domain" description="PDZ" evidence="1">
    <location>
        <begin position="375"/>
        <end position="430"/>
    </location>
</feature>
<proteinExistence type="predicted"/>
<dbReference type="RefSeq" id="WP_115171044.1">
    <property type="nucleotide sequence ID" value="NZ_UGYW01000002.1"/>
</dbReference>
<dbReference type="SUPFAM" id="SSF50156">
    <property type="entry name" value="PDZ domain-like"/>
    <property type="match status" value="1"/>
</dbReference>
<dbReference type="AlphaFoldDB" id="A0A380CMQ8"/>
<dbReference type="EMBL" id="UGYW01000002">
    <property type="protein sequence ID" value="SUJ24552.1"/>
    <property type="molecule type" value="Genomic_DNA"/>
</dbReference>
<keyword evidence="2" id="KW-0378">Hydrolase</keyword>
<dbReference type="InterPro" id="IPR036034">
    <property type="entry name" value="PDZ_sf"/>
</dbReference>
<dbReference type="Pfam" id="PF17820">
    <property type="entry name" value="PDZ_6"/>
    <property type="match status" value="1"/>
</dbReference>
<keyword evidence="2" id="KW-0645">Protease</keyword>
<evidence type="ECO:0000259" key="1">
    <source>
        <dbReference type="PROSITE" id="PS50106"/>
    </source>
</evidence>
<dbReference type="Proteomes" id="UP000254893">
    <property type="component" value="Unassembled WGS sequence"/>
</dbReference>
<reference evidence="2 3" key="1">
    <citation type="submission" date="2018-06" db="EMBL/GenBank/DDBJ databases">
        <authorList>
            <consortium name="Pathogen Informatics"/>
            <person name="Doyle S."/>
        </authorList>
    </citation>
    <scope>NUCLEOTIDE SEQUENCE [LARGE SCALE GENOMIC DNA]</scope>
    <source>
        <strain evidence="2 3">NCTC11388</strain>
    </source>
</reference>
<sequence>MRYLIVILFLCYVFPIHAQGHFEFIKDEEKAVIPFQFVRNLALVPIKINGVDLIFLVDTGVKETILFSLEDNTLSFKNTKKLKFNGLGENEGIEAIQATGNTVEVGGELIDTAHTVYVILNSDFNFSAYVGVPINGILGSHFFKDYPIEVDFVKHKLTVYRDSEQIERKVRKYERLDIELENSRPYIDTWLSLQQEGIKAKMLVDMGNSDAIMVFPSRVRDFRLNEPNIEEFIGRGFSGDIHGRMSRIHQFEMGKFKFITPTSSFPDSIAVRSAKLVKDRVGSVGNELLMRFNIIFDYTSQAIYIRKNKFYNKPFLVDMSGLDVKHDGMIWVQDWVKVNIPSEVKNDQLTSTKPVYEASTGALQYKFVLKPSYSIVSVRKGSPAENAGLKKGDMLISINRRMTGMMSLDQIQHSLSEDEGKKINMVIRRNDQDVKVSFRLKDPIPYIEPS</sequence>
<dbReference type="GO" id="GO:0008233">
    <property type="term" value="F:peptidase activity"/>
    <property type="evidence" value="ECO:0007669"/>
    <property type="project" value="UniProtKB-KW"/>
</dbReference>
<gene>
    <name evidence="2" type="ORF">NCTC11388_03594</name>
</gene>
<name>A0A380CMQ8_SPHSI</name>
<protein>
    <submittedName>
        <fullName evidence="2">Predicted protease with the C-terminal PDZ domain</fullName>
    </submittedName>
</protein>
<dbReference type="PROSITE" id="PS50106">
    <property type="entry name" value="PDZ"/>
    <property type="match status" value="1"/>
</dbReference>
<dbReference type="InterPro" id="IPR001478">
    <property type="entry name" value="PDZ"/>
</dbReference>
<dbReference type="SMART" id="SM00228">
    <property type="entry name" value="PDZ"/>
    <property type="match status" value="1"/>
</dbReference>
<accession>A0A380CMQ8</accession>
<dbReference type="SUPFAM" id="SSF50630">
    <property type="entry name" value="Acid proteases"/>
    <property type="match status" value="1"/>
</dbReference>
<dbReference type="Gene3D" id="2.40.70.10">
    <property type="entry name" value="Acid Proteases"/>
    <property type="match status" value="1"/>
</dbReference>
<evidence type="ECO:0000313" key="2">
    <source>
        <dbReference type="EMBL" id="SUJ24552.1"/>
    </source>
</evidence>
<evidence type="ECO:0000313" key="3">
    <source>
        <dbReference type="Proteomes" id="UP000254893"/>
    </source>
</evidence>